<keyword evidence="3" id="KW-1185">Reference proteome</keyword>
<gene>
    <name evidence="2" type="ORF">PGLA1383_LOCUS46328</name>
</gene>
<dbReference type="AlphaFoldDB" id="A0A813GXC7"/>
<reference evidence="2" key="1">
    <citation type="submission" date="2021-02" db="EMBL/GenBank/DDBJ databases">
        <authorList>
            <person name="Dougan E. K."/>
            <person name="Rhodes N."/>
            <person name="Thang M."/>
            <person name="Chan C."/>
        </authorList>
    </citation>
    <scope>NUCLEOTIDE SEQUENCE</scope>
</reference>
<name>A0A813GXC7_POLGL</name>
<feature type="region of interest" description="Disordered" evidence="1">
    <location>
        <begin position="80"/>
        <end position="112"/>
    </location>
</feature>
<dbReference type="Proteomes" id="UP000654075">
    <property type="component" value="Unassembled WGS sequence"/>
</dbReference>
<feature type="non-terminal residue" evidence="2">
    <location>
        <position position="1"/>
    </location>
</feature>
<protein>
    <submittedName>
        <fullName evidence="2">Uncharacterized protein</fullName>
    </submittedName>
</protein>
<organism evidence="2 3">
    <name type="scientific">Polarella glacialis</name>
    <name type="common">Dinoflagellate</name>
    <dbReference type="NCBI Taxonomy" id="89957"/>
    <lineage>
        <taxon>Eukaryota</taxon>
        <taxon>Sar</taxon>
        <taxon>Alveolata</taxon>
        <taxon>Dinophyceae</taxon>
        <taxon>Suessiales</taxon>
        <taxon>Suessiaceae</taxon>
        <taxon>Polarella</taxon>
    </lineage>
</organism>
<sequence>DEGGGRKAKSPPSGPLSTHKEAVSRAWQDSKRHVETSDAAFAESRELIRLREAADQCQRALQSNDVESLARGVEACRQSSLAAERAADAKEDPEGAAKPRKSGKSWLNSWRP</sequence>
<proteinExistence type="predicted"/>
<feature type="compositionally biased region" description="Basic and acidic residues" evidence="1">
    <location>
        <begin position="18"/>
        <end position="34"/>
    </location>
</feature>
<dbReference type="EMBL" id="CAJNNV010029744">
    <property type="protein sequence ID" value="CAE8629928.1"/>
    <property type="molecule type" value="Genomic_DNA"/>
</dbReference>
<evidence type="ECO:0000256" key="1">
    <source>
        <dbReference type="SAM" id="MobiDB-lite"/>
    </source>
</evidence>
<evidence type="ECO:0000313" key="3">
    <source>
        <dbReference type="Proteomes" id="UP000654075"/>
    </source>
</evidence>
<evidence type="ECO:0000313" key="2">
    <source>
        <dbReference type="EMBL" id="CAE8629928.1"/>
    </source>
</evidence>
<comment type="caution">
    <text evidence="2">The sequence shown here is derived from an EMBL/GenBank/DDBJ whole genome shotgun (WGS) entry which is preliminary data.</text>
</comment>
<feature type="compositionally biased region" description="Basic and acidic residues" evidence="1">
    <location>
        <begin position="85"/>
        <end position="97"/>
    </location>
</feature>
<feature type="region of interest" description="Disordered" evidence="1">
    <location>
        <begin position="1"/>
        <end position="34"/>
    </location>
</feature>
<feature type="non-terminal residue" evidence="2">
    <location>
        <position position="112"/>
    </location>
</feature>
<accession>A0A813GXC7</accession>